<dbReference type="Proteomes" id="UP000326799">
    <property type="component" value="Unassembled WGS sequence"/>
</dbReference>
<keyword evidence="2" id="KW-1185">Reference proteome</keyword>
<accession>A0A5N6E6C3</accession>
<sequence>MPIILVRLFRFAFAFLLILLTAVSVRLKPIQPFIHPQPDGMGERLGGWIFARGRYSSNPSGSAFSNSTNAITIIINNEAGLKTTLLSSDNAAGWKMILTSELLDLLSRHDDTMIQADQGKLKVEQGQ</sequence>
<evidence type="ECO:0000313" key="1">
    <source>
        <dbReference type="EMBL" id="KAB8212807.1"/>
    </source>
</evidence>
<protein>
    <submittedName>
        <fullName evidence="1">Uncharacterized protein</fullName>
    </submittedName>
</protein>
<organism evidence="1 2">
    <name type="scientific">Aspergillus novoparasiticus</name>
    <dbReference type="NCBI Taxonomy" id="986946"/>
    <lineage>
        <taxon>Eukaryota</taxon>
        <taxon>Fungi</taxon>
        <taxon>Dikarya</taxon>
        <taxon>Ascomycota</taxon>
        <taxon>Pezizomycotina</taxon>
        <taxon>Eurotiomycetes</taxon>
        <taxon>Eurotiomycetidae</taxon>
        <taxon>Eurotiales</taxon>
        <taxon>Aspergillaceae</taxon>
        <taxon>Aspergillus</taxon>
        <taxon>Aspergillus subgen. Circumdati</taxon>
    </lineage>
</organism>
<gene>
    <name evidence="1" type="ORF">BDV33DRAFT_197228</name>
</gene>
<proteinExistence type="predicted"/>
<evidence type="ECO:0000313" key="2">
    <source>
        <dbReference type="Proteomes" id="UP000326799"/>
    </source>
</evidence>
<dbReference type="AlphaFoldDB" id="A0A5N6E6C3"/>
<name>A0A5N6E6C3_9EURO</name>
<dbReference type="EMBL" id="ML733867">
    <property type="protein sequence ID" value="KAB8212807.1"/>
    <property type="molecule type" value="Genomic_DNA"/>
</dbReference>
<reference evidence="1 2" key="1">
    <citation type="submission" date="2019-04" db="EMBL/GenBank/DDBJ databases">
        <title>Fungal friends and foes A comparative genomics study of 23 Aspergillus species from section Flavi.</title>
        <authorList>
            <consortium name="DOE Joint Genome Institute"/>
            <person name="Kjaerbolling I."/>
            <person name="Vesth T.C."/>
            <person name="Frisvad J.C."/>
            <person name="Nybo J.L."/>
            <person name="Theobald S."/>
            <person name="Kildgaard S."/>
            <person name="Petersen T.I."/>
            <person name="Kuo A."/>
            <person name="Sato A."/>
            <person name="Lyhne E.K."/>
            <person name="Kogle M.E."/>
            <person name="Wiebenga A."/>
            <person name="Kun R.S."/>
            <person name="Lubbers R.J."/>
            <person name="Makela M.R."/>
            <person name="Barry K."/>
            <person name="Chovatia M."/>
            <person name="Clum A."/>
            <person name="Daum C."/>
            <person name="Haridas S."/>
            <person name="He G."/>
            <person name="LaButti K."/>
            <person name="Lipzen A."/>
            <person name="Mondo S."/>
            <person name="Pangilinan J."/>
            <person name="Riley R."/>
            <person name="Salamov A."/>
            <person name="Simmons B.A."/>
            <person name="Magnuson J.K."/>
            <person name="Henrissat B."/>
            <person name="Mortensen U.H."/>
            <person name="Larsen T.O."/>
            <person name="De vries R.P."/>
            <person name="Grigoriev I.V."/>
            <person name="Machida M."/>
            <person name="Baker S.E."/>
            <person name="Andersen M.R."/>
        </authorList>
    </citation>
    <scope>NUCLEOTIDE SEQUENCE [LARGE SCALE GENOMIC DNA]</scope>
    <source>
        <strain evidence="1 2">CBS 126849</strain>
    </source>
</reference>